<dbReference type="InterPro" id="IPR001611">
    <property type="entry name" value="Leu-rich_rpt"/>
</dbReference>
<accession>A0AAW1SML1</accession>
<dbReference type="GO" id="GO:0019005">
    <property type="term" value="C:SCF ubiquitin ligase complex"/>
    <property type="evidence" value="ECO:0007669"/>
    <property type="project" value="TreeGrafter"/>
</dbReference>
<evidence type="ECO:0000313" key="3">
    <source>
        <dbReference type="Proteomes" id="UP001485043"/>
    </source>
</evidence>
<keyword evidence="3" id="KW-1185">Reference proteome</keyword>
<comment type="caution">
    <text evidence="2">The sequence shown here is derived from an EMBL/GenBank/DDBJ whole genome shotgun (WGS) entry which is preliminary data.</text>
</comment>
<dbReference type="Proteomes" id="UP001485043">
    <property type="component" value="Unassembled WGS sequence"/>
</dbReference>
<dbReference type="SUPFAM" id="SSF52047">
    <property type="entry name" value="RNI-like"/>
    <property type="match status" value="1"/>
</dbReference>
<dbReference type="InterPro" id="IPR032675">
    <property type="entry name" value="LRR_dom_sf"/>
</dbReference>
<dbReference type="GO" id="GO:0031146">
    <property type="term" value="P:SCF-dependent proteasomal ubiquitin-dependent protein catabolic process"/>
    <property type="evidence" value="ECO:0007669"/>
    <property type="project" value="TreeGrafter"/>
</dbReference>
<gene>
    <name evidence="2" type="ORF">WJX84_007205</name>
</gene>
<protein>
    <submittedName>
        <fullName evidence="2">Uncharacterized protein</fullName>
    </submittedName>
</protein>
<dbReference type="Gene3D" id="3.80.10.10">
    <property type="entry name" value="Ribonuclease Inhibitor"/>
    <property type="match status" value="1"/>
</dbReference>
<reference evidence="2 3" key="1">
    <citation type="journal article" date="2024" name="Nat. Commun.">
        <title>Phylogenomics reveals the evolutionary origins of lichenization in chlorophyte algae.</title>
        <authorList>
            <person name="Puginier C."/>
            <person name="Libourel C."/>
            <person name="Otte J."/>
            <person name="Skaloud P."/>
            <person name="Haon M."/>
            <person name="Grisel S."/>
            <person name="Petersen M."/>
            <person name="Berrin J.G."/>
            <person name="Delaux P.M."/>
            <person name="Dal Grande F."/>
            <person name="Keller J."/>
        </authorList>
    </citation>
    <scope>NUCLEOTIDE SEQUENCE [LARGE SCALE GENOMIC DNA]</scope>
    <source>
        <strain evidence="2 3">SAG 2523</strain>
    </source>
</reference>
<dbReference type="GO" id="GO:0005930">
    <property type="term" value="C:axoneme"/>
    <property type="evidence" value="ECO:0007669"/>
    <property type="project" value="UniProtKB-SubCell"/>
</dbReference>
<dbReference type="EMBL" id="JALJOV010001498">
    <property type="protein sequence ID" value="KAK9847050.1"/>
    <property type="molecule type" value="Genomic_DNA"/>
</dbReference>
<name>A0AAW1SML1_9CHLO</name>
<organism evidence="2 3">
    <name type="scientific">Apatococcus fuscideae</name>
    <dbReference type="NCBI Taxonomy" id="2026836"/>
    <lineage>
        <taxon>Eukaryota</taxon>
        <taxon>Viridiplantae</taxon>
        <taxon>Chlorophyta</taxon>
        <taxon>core chlorophytes</taxon>
        <taxon>Trebouxiophyceae</taxon>
        <taxon>Chlorellales</taxon>
        <taxon>Chlorellaceae</taxon>
        <taxon>Apatococcus</taxon>
    </lineage>
</organism>
<dbReference type="PANTHER" id="PTHR13318">
    <property type="entry name" value="PARTNER OF PAIRED, ISOFORM B-RELATED"/>
    <property type="match status" value="1"/>
</dbReference>
<evidence type="ECO:0000256" key="1">
    <source>
        <dbReference type="ARBA" id="ARBA00004430"/>
    </source>
</evidence>
<dbReference type="Pfam" id="PF13516">
    <property type="entry name" value="LRR_6"/>
    <property type="match status" value="1"/>
</dbReference>
<evidence type="ECO:0000313" key="2">
    <source>
        <dbReference type="EMBL" id="KAK9847050.1"/>
    </source>
</evidence>
<sequence>MGLEGPFGPLPVDLVRKILVAVYGDNGAALLSLASVCRLFRDCAHQILALQHFLDLRPVALQQQSHTPLSAKRMSNLRNAQRQLRNAALRRCHQLHFIDLCGAHQYATDSTLETICQNARTLESLLLRGCQALTQAGLAHLTAASCPLLKVLDLNACVHIGDASCLAGLPSLTHLDVGWCRQVSADSMAAVMPQLEHAVYHGCEAIEDWLLGTACCVRLLDCAFTPIGDRGLQLLAQVAQNLQELILAAPAHNLWLSGNWTPLGLETFKQQQPSVKVRLVFV</sequence>
<proteinExistence type="predicted"/>
<dbReference type="AlphaFoldDB" id="A0AAW1SML1"/>
<dbReference type="PANTHER" id="PTHR13318:SF190">
    <property type="entry name" value="PARTNER OF PAIRED, ISOFORM B"/>
    <property type="match status" value="1"/>
</dbReference>
<comment type="subcellular location">
    <subcellularLocation>
        <location evidence="1">Cytoplasm</location>
        <location evidence="1">Cytoskeleton</location>
        <location evidence="1">Cilium axoneme</location>
    </subcellularLocation>
</comment>